<feature type="region of interest" description="Disordered" evidence="1">
    <location>
        <begin position="216"/>
        <end position="249"/>
    </location>
</feature>
<feature type="compositionally biased region" description="Low complexity" evidence="1">
    <location>
        <begin position="88"/>
        <end position="119"/>
    </location>
</feature>
<dbReference type="OrthoDB" id="2556653at2759"/>
<feature type="region of interest" description="Disordered" evidence="1">
    <location>
        <begin position="268"/>
        <end position="335"/>
    </location>
</feature>
<sequence length="926" mass="102093">MLPTLTLLSSTKPKRTDYGQTRCFPTSSCISPPRAGHLGGEFALHTANASLYRFCSDTPLTTTTTLSVPLAISYKTYSCYSRSYGKSDQVSSPSKQSYSSSTQQKQSGQEHASSCSSSSLPQLPARGGAKKHPGPYHTRLGFAFARCLDELRHFVRWDKDNLCLSVDESCQAFVDDRLYDFGFYGDSDGNYQNSMVPKYSTFVTCEHGCRTPKASTATTATNHNHKTSGAAKHFNPLPSTSKGAPTTNNASSAAPACKFSCSPAWKPNNPTAANPTSKPLANSANKTTPPSAGTATTTATRNNNATAAAAAGSATISPRRKSKMPEQNHPPSLLSDCRRFTNFAESNAEERIHMSLDTSLVEVMRQFNRAVLGLRPVLSESLVWCELGGLAALLNYAVTYYLDVADKVERLMQKKLGQEVVQEFYMMMYGARAKDIEMEEFRSGGGCAEGGSGSEEERRERRRIRILNSFHKFLPEVMDLRDFIQVVIFRLMWINETAFQSFEVATKDTLHDVIPLLQTVIVRCVRQAHFTLRAITSLTNAETLTSSPHQLNTSTIQSDLLKYSEALQNLSGGNLVLFTSDRYSPNGDKSRRKKGKGKRGWNESVVSCPGVAHLYMLLIVYLTFEMLQALPKAIESGLLQPSNHSPPKETHAYCNCHEAEEVEKRIMEVSHKRLTLIERKQFNWKPHLCAPKKSKKKSKKGRSHGSAQHASAAVGIKEDDGGKGDRLELADVLRKRIAEIERRTVVPTSRDCPPQNGNQAPASASTGRPCPTTTSPNLVDTATKPTTRPPPLVTAPTTTIPTTPSTGSAEPSTPPTPTKCHETTIDSYQKHFDDRYPALAPQRDFTDTTSLPNKTYAQAREALFQLASPHGGTDEEKKWMRDLLKVHQLEKKRTEQKKQEGCGNEAERWGMELGRGVEVVSSWKGC</sequence>
<feature type="compositionally biased region" description="Low complexity" evidence="1">
    <location>
        <begin position="287"/>
        <end position="315"/>
    </location>
</feature>
<evidence type="ECO:0000256" key="1">
    <source>
        <dbReference type="SAM" id="MobiDB-lite"/>
    </source>
</evidence>
<proteinExistence type="predicted"/>
<accession>A0A127ZGX6</accession>
<feature type="compositionally biased region" description="Low complexity" evidence="1">
    <location>
        <begin position="794"/>
        <end position="806"/>
    </location>
</feature>
<feature type="region of interest" description="Disordered" evidence="1">
    <location>
        <begin position="687"/>
        <end position="724"/>
    </location>
</feature>
<reference evidence="2" key="1">
    <citation type="submission" date="2014-06" db="EMBL/GenBank/DDBJ databases">
        <authorList>
            <person name="Ju J."/>
            <person name="Zhang J."/>
        </authorList>
    </citation>
    <scope>NUCLEOTIDE SEQUENCE</scope>
    <source>
        <strain evidence="2">SscI8</strain>
    </source>
</reference>
<dbReference type="EMBL" id="LK056684">
    <property type="protein sequence ID" value="CDU25349.1"/>
    <property type="molecule type" value="Genomic_DNA"/>
</dbReference>
<feature type="compositionally biased region" description="Polar residues" evidence="1">
    <location>
        <begin position="268"/>
        <end position="286"/>
    </location>
</feature>
<name>A0A127ZGX6_9BASI</name>
<feature type="region of interest" description="Disordered" evidence="1">
    <location>
        <begin position="745"/>
        <end position="820"/>
    </location>
</feature>
<dbReference type="AlphaFoldDB" id="A0A127ZGX6"/>
<feature type="compositionally biased region" description="Basic residues" evidence="1">
    <location>
        <begin position="690"/>
        <end position="703"/>
    </location>
</feature>
<organism evidence="2">
    <name type="scientific">Sporisorium scitamineum</name>
    <dbReference type="NCBI Taxonomy" id="49012"/>
    <lineage>
        <taxon>Eukaryota</taxon>
        <taxon>Fungi</taxon>
        <taxon>Dikarya</taxon>
        <taxon>Basidiomycota</taxon>
        <taxon>Ustilaginomycotina</taxon>
        <taxon>Ustilaginomycetes</taxon>
        <taxon>Ustilaginales</taxon>
        <taxon>Ustilaginaceae</taxon>
        <taxon>Sporisorium</taxon>
    </lineage>
</organism>
<feature type="compositionally biased region" description="Polar residues" evidence="1">
    <location>
        <begin position="755"/>
        <end position="784"/>
    </location>
</feature>
<gene>
    <name evidence="2" type="ORF">SPSC_05183</name>
</gene>
<protein>
    <submittedName>
        <fullName evidence="2">Uncharacterized protein</fullName>
    </submittedName>
</protein>
<evidence type="ECO:0000313" key="2">
    <source>
        <dbReference type="EMBL" id="CDU25349.1"/>
    </source>
</evidence>
<feature type="region of interest" description="Disordered" evidence="1">
    <location>
        <begin position="88"/>
        <end position="132"/>
    </location>
</feature>
<feature type="compositionally biased region" description="Polar residues" evidence="1">
    <location>
        <begin position="237"/>
        <end position="249"/>
    </location>
</feature>